<dbReference type="AlphaFoldDB" id="A0A160PR13"/>
<evidence type="ECO:0000313" key="1">
    <source>
        <dbReference type="EMBL" id="BAU96076.1"/>
    </source>
</evidence>
<accession>A0A160PR13</accession>
<protein>
    <submittedName>
        <fullName evidence="1">Uncharacterized protein</fullName>
    </submittedName>
</protein>
<evidence type="ECO:0000313" key="2">
    <source>
        <dbReference type="Proteomes" id="UP000218244"/>
    </source>
</evidence>
<dbReference type="EMBL" id="AP017369">
    <property type="protein sequence ID" value="BAU96076.1"/>
    <property type="molecule type" value="Genomic_DNA"/>
</dbReference>
<keyword evidence="2" id="KW-1185">Reference proteome</keyword>
<dbReference type="Proteomes" id="UP000218244">
    <property type="component" value="Chromosome"/>
</dbReference>
<proteinExistence type="predicted"/>
<dbReference type="KEGG" id="csur:N24_1814"/>
<dbReference type="RefSeq" id="WP_096456314.1">
    <property type="nucleotide sequence ID" value="NZ_AP017369.1"/>
</dbReference>
<name>A0A160PR13_9CORY</name>
<reference evidence="1 2" key="1">
    <citation type="submission" date="2016-02" db="EMBL/GenBank/DDBJ databases">
        <title>Corynebacterium glutamicum N24 whole genome sequencing project.</title>
        <authorList>
            <person name="Matsutani M."/>
            <person name="Nangtapong N."/>
            <person name="Yakushi T."/>
            <person name="Matsushita K."/>
        </authorList>
    </citation>
    <scope>NUCLEOTIDE SEQUENCE [LARGE SCALE GENOMIC DNA]</scope>
    <source>
        <strain evidence="1 2">N24</strain>
    </source>
</reference>
<sequence length="100" mass="11493">MPNHPPISTFDDRRSAVREAITDYLANAYADGLGGYSISDTHLDNLAEKFTRTHDEAQYDAGFDPNDLEPETFVRDIEMSWDERAINRALIPLTREHPQW</sequence>
<organism evidence="1 2">
    <name type="scientific">Corynebacterium suranareeae</name>
    <dbReference type="NCBI Taxonomy" id="2506452"/>
    <lineage>
        <taxon>Bacteria</taxon>
        <taxon>Bacillati</taxon>
        <taxon>Actinomycetota</taxon>
        <taxon>Actinomycetes</taxon>
        <taxon>Mycobacteriales</taxon>
        <taxon>Corynebacteriaceae</taxon>
        <taxon>Corynebacterium</taxon>
    </lineage>
</organism>
<gene>
    <name evidence="1" type="ORF">N24_1814</name>
</gene>